<dbReference type="OrthoDB" id="41113at2759"/>
<feature type="compositionally biased region" description="Low complexity" evidence="1">
    <location>
        <begin position="1324"/>
        <end position="1338"/>
    </location>
</feature>
<reference evidence="3" key="2">
    <citation type="submission" date="2021-04" db="EMBL/GenBank/DDBJ databases">
        <authorList>
            <person name="Podell S."/>
        </authorList>
    </citation>
    <scope>NUCLEOTIDE SEQUENCE</scope>
    <source>
        <strain evidence="3">Hildebrandi</strain>
    </source>
</reference>
<dbReference type="InterPro" id="IPR053159">
    <property type="entry name" value="Hybrid_Histidine_Kinase"/>
</dbReference>
<dbReference type="Pfam" id="PF13191">
    <property type="entry name" value="AAA_16"/>
    <property type="match status" value="1"/>
</dbReference>
<sequence>MDLREDRSPSDEPQEVDQRMSPPSLCFSHQQESGRFSPCALASTNYAAVVADNEADSNKLSKHHPLPASLRYDEQLSEAHYDLRHSAHDDVEKTKLHFPQQVLFGRDAEITALQELYSSCCRDRQEEEHKDDTLIRIALLEGPSGVGKSRLVQHAVLQSDDSNKNQTNTATTTACSWIAAGKFNQNLTIHPFSAIVQSLEDLVAGILVLQEEELSEQNTFSWTESLRQSLRSVNWFDSQHAKVLASFCKSLGALWKSLQSDVGLAKENEEGGRMATYHDIKTCFSDKASSCNRTNDILLQKTPNSKSSHQGNIPQLATALSRFFHLLASPQRPLIWFIDDLHWADSCSILLLEQMLLLPNQQQKRESYSLQNVMFVGAFLPMPSSSLVFSTVDHRPNDPPFRVLLTKLKAANVDNNPVQTSTNYTTSRPILNIQVSNLKPKVILEVVRATLDDMCQEDAWPLTNTLYSATLGNILHVQLAMEHLVRTNQLYYDVMLFSWQYKFRKETNKPCCTVMLEDVVSPDVLTLVHWKMKTCSDGMQALLIRAAYTTNTYFSALLLLDLMHSTGYGSLTANEFRALLDQATEEGFLLNATWELPGEDCSNMEHQHYQFSHDKVKEAARNLILEFPPAKQDQLVLSIATVLIQWAIKISSSPSLAVESDKDWLWFVAVHLFNSLPVETIFRTLPLQPDLWSKMSPSRTALAEWNYEVADLSLKKGSFSEAIRFLNCALKYLPEEERWINNDYYDMTLQIHNKLMELQFAQGNYDGTKDAIALILAKSRSLKDKVTAYYTRIKLSVESNDCATAFGVTESLSVLQLYGLKLPLNPTSTELFAEKARFAVAMQNRSIIALSELKTIDCGDGPHDDIMKLLSQLSYLCGMAQNHALNEIVALRAMQYTLEHGLSVDLALILTNYSIPLRIKGRFLAACRYSTLVKRIFERFSTTCEFGVRRNSDFLLAEFILHAGILPLKDHPYSESLEKFVDITHQALAQGETETAFMSAILFPLSYFASGTPITALLEPKLTLFEAKAKELLQPGFAAVLFCSKQVLLALKGGRCETSEFEKQEEMILEKLEDKTRTMALRDFSIYRLFLACIFGDSVQMAQMMDRLQAYPHFDMPLARQYMRLTFGGIAAFLLARSTRKKHYRTTGKQILREMKKLDISQDNSGSINVRPIILCLTAVDRHKMQDYVHAITSCREHGLLHLEGLMNELCGLCCLEQDPFVSENDWSMKSQHVDLVQGFLGVAMWCYQDWGATGKVAAMKQSYSFLSSLTRRTATSRTDAFQPPSYKIKKPKSFSEGGSSAISWSGSAWRSLSRSGRRRPSRRFSSISVSSSDLSWK</sequence>
<dbReference type="PANTHER" id="PTHR43642:SF1">
    <property type="entry name" value="HYBRID SIGNAL TRANSDUCTION HISTIDINE KINASE G"/>
    <property type="match status" value="1"/>
</dbReference>
<dbReference type="PANTHER" id="PTHR43642">
    <property type="entry name" value="HYBRID SIGNAL TRANSDUCTION HISTIDINE KINASE G"/>
    <property type="match status" value="1"/>
</dbReference>
<evidence type="ECO:0000256" key="1">
    <source>
        <dbReference type="SAM" id="MobiDB-lite"/>
    </source>
</evidence>
<dbReference type="InterPro" id="IPR041664">
    <property type="entry name" value="AAA_16"/>
</dbReference>
<evidence type="ECO:0000259" key="2">
    <source>
        <dbReference type="Pfam" id="PF13191"/>
    </source>
</evidence>
<keyword evidence="4" id="KW-1185">Reference proteome</keyword>
<dbReference type="Proteomes" id="UP000693970">
    <property type="component" value="Unassembled WGS sequence"/>
</dbReference>
<evidence type="ECO:0000313" key="3">
    <source>
        <dbReference type="EMBL" id="KAG7349979.1"/>
    </source>
</evidence>
<feature type="region of interest" description="Disordered" evidence="1">
    <location>
        <begin position="1"/>
        <end position="31"/>
    </location>
</feature>
<protein>
    <submittedName>
        <fullName evidence="3">Multi-sensor signal transduction multi-kinase</fullName>
    </submittedName>
</protein>
<gene>
    <name evidence="3" type="ORF">IV203_012576</name>
</gene>
<name>A0A9K3PM26_9STRA</name>
<organism evidence="3 4">
    <name type="scientific">Nitzschia inconspicua</name>
    <dbReference type="NCBI Taxonomy" id="303405"/>
    <lineage>
        <taxon>Eukaryota</taxon>
        <taxon>Sar</taxon>
        <taxon>Stramenopiles</taxon>
        <taxon>Ochrophyta</taxon>
        <taxon>Bacillariophyta</taxon>
        <taxon>Bacillariophyceae</taxon>
        <taxon>Bacillariophycidae</taxon>
        <taxon>Bacillariales</taxon>
        <taxon>Bacillariaceae</taxon>
        <taxon>Nitzschia</taxon>
    </lineage>
</organism>
<feature type="domain" description="Orc1-like AAA ATPase" evidence="2">
    <location>
        <begin position="103"/>
        <end position="361"/>
    </location>
</feature>
<feature type="region of interest" description="Disordered" evidence="1">
    <location>
        <begin position="1290"/>
        <end position="1338"/>
    </location>
</feature>
<comment type="caution">
    <text evidence="3">The sequence shown here is derived from an EMBL/GenBank/DDBJ whole genome shotgun (WGS) entry which is preliminary data.</text>
</comment>
<feature type="compositionally biased region" description="Low complexity" evidence="1">
    <location>
        <begin position="1295"/>
        <end position="1315"/>
    </location>
</feature>
<evidence type="ECO:0000313" key="4">
    <source>
        <dbReference type="Proteomes" id="UP000693970"/>
    </source>
</evidence>
<proteinExistence type="predicted"/>
<reference evidence="3" key="1">
    <citation type="journal article" date="2021" name="Sci. Rep.">
        <title>Diploid genomic architecture of Nitzschia inconspicua, an elite biomass production diatom.</title>
        <authorList>
            <person name="Oliver A."/>
            <person name="Podell S."/>
            <person name="Pinowska A."/>
            <person name="Traller J.C."/>
            <person name="Smith S.R."/>
            <person name="McClure R."/>
            <person name="Beliaev A."/>
            <person name="Bohutskyi P."/>
            <person name="Hill E.A."/>
            <person name="Rabines A."/>
            <person name="Zheng H."/>
            <person name="Allen L.Z."/>
            <person name="Kuo A."/>
            <person name="Grigoriev I.V."/>
            <person name="Allen A.E."/>
            <person name="Hazlebeck D."/>
            <person name="Allen E.E."/>
        </authorList>
    </citation>
    <scope>NUCLEOTIDE SEQUENCE</scope>
    <source>
        <strain evidence="3">Hildebrandi</strain>
    </source>
</reference>
<feature type="compositionally biased region" description="Basic and acidic residues" evidence="1">
    <location>
        <begin position="1"/>
        <end position="10"/>
    </location>
</feature>
<accession>A0A9K3PM26</accession>
<dbReference type="EMBL" id="JAGRRH010000019">
    <property type="protein sequence ID" value="KAG7349979.1"/>
    <property type="molecule type" value="Genomic_DNA"/>
</dbReference>